<dbReference type="Proteomes" id="UP000233551">
    <property type="component" value="Unassembled WGS sequence"/>
</dbReference>
<keyword evidence="2" id="KW-1185">Reference proteome</keyword>
<evidence type="ECO:0000313" key="2">
    <source>
        <dbReference type="Proteomes" id="UP000233551"/>
    </source>
</evidence>
<reference evidence="1 2" key="1">
    <citation type="submission" date="2017-11" db="EMBL/GenBank/DDBJ databases">
        <title>De-novo sequencing of pomegranate (Punica granatum L.) genome.</title>
        <authorList>
            <person name="Akparov Z."/>
            <person name="Amiraslanov A."/>
            <person name="Hajiyeva S."/>
            <person name="Abbasov M."/>
            <person name="Kaur K."/>
            <person name="Hamwieh A."/>
            <person name="Solovyev V."/>
            <person name="Salamov A."/>
            <person name="Braich B."/>
            <person name="Kosarev P."/>
            <person name="Mahmoud A."/>
            <person name="Hajiyev E."/>
            <person name="Babayeva S."/>
            <person name="Izzatullayeva V."/>
            <person name="Mammadov A."/>
            <person name="Mammadov A."/>
            <person name="Sharifova S."/>
            <person name="Ojaghi J."/>
            <person name="Eynullazada K."/>
            <person name="Bayramov B."/>
            <person name="Abdulazimova A."/>
            <person name="Shahmuradov I."/>
        </authorList>
    </citation>
    <scope>NUCLEOTIDE SEQUENCE [LARGE SCALE GENOMIC DNA]</scope>
    <source>
        <strain evidence="2">cv. AG2017</strain>
        <tissue evidence="1">Leaf</tissue>
    </source>
</reference>
<dbReference type="AlphaFoldDB" id="A0A2I0I8P1"/>
<proteinExistence type="predicted"/>
<protein>
    <submittedName>
        <fullName evidence="1">Uncharacterized protein</fullName>
    </submittedName>
</protein>
<organism evidence="1 2">
    <name type="scientific">Punica granatum</name>
    <name type="common">Pomegranate</name>
    <dbReference type="NCBI Taxonomy" id="22663"/>
    <lineage>
        <taxon>Eukaryota</taxon>
        <taxon>Viridiplantae</taxon>
        <taxon>Streptophyta</taxon>
        <taxon>Embryophyta</taxon>
        <taxon>Tracheophyta</taxon>
        <taxon>Spermatophyta</taxon>
        <taxon>Magnoliopsida</taxon>
        <taxon>eudicotyledons</taxon>
        <taxon>Gunneridae</taxon>
        <taxon>Pentapetalae</taxon>
        <taxon>rosids</taxon>
        <taxon>malvids</taxon>
        <taxon>Myrtales</taxon>
        <taxon>Lythraceae</taxon>
        <taxon>Punica</taxon>
    </lineage>
</organism>
<dbReference type="EMBL" id="PGOL01003591">
    <property type="protein sequence ID" value="PKI40351.1"/>
    <property type="molecule type" value="Genomic_DNA"/>
</dbReference>
<sequence length="131" mass="14101">MHTEPPDVPFPPTTSASRAITFQGFLTTLTLPREEVVTVRGPTNRAQPSFTCFSLTGFLSFLLNFLSHFRVCSGLGTFGFAHGRLDLSLRSPTNPTLHRAVAGVNVPSHFPETTAAAPYPGRSLSVASSRV</sequence>
<comment type="caution">
    <text evidence="1">The sequence shown here is derived from an EMBL/GenBank/DDBJ whole genome shotgun (WGS) entry which is preliminary data.</text>
</comment>
<evidence type="ECO:0000313" key="1">
    <source>
        <dbReference type="EMBL" id="PKI40351.1"/>
    </source>
</evidence>
<gene>
    <name evidence="1" type="ORF">CRG98_039259</name>
</gene>
<name>A0A2I0I8P1_PUNGR</name>
<accession>A0A2I0I8P1</accession>